<dbReference type="InterPro" id="IPR004143">
    <property type="entry name" value="BPL_LPL_catalytic"/>
</dbReference>
<proteinExistence type="predicted"/>
<evidence type="ECO:0000313" key="6">
    <source>
        <dbReference type="Proteomes" id="UP000436181"/>
    </source>
</evidence>
<dbReference type="GO" id="GO:0004077">
    <property type="term" value="F:biotin--[biotin carboxyl-carrier protein] ligase activity"/>
    <property type="evidence" value="ECO:0007669"/>
    <property type="project" value="UniProtKB-EC"/>
</dbReference>
<dbReference type="NCBIfam" id="TIGR00121">
    <property type="entry name" value="birA_ligase"/>
    <property type="match status" value="1"/>
</dbReference>
<dbReference type="InterPro" id="IPR004408">
    <property type="entry name" value="Biotin_CoA_COase_ligase"/>
</dbReference>
<dbReference type="Gene3D" id="2.30.30.100">
    <property type="match status" value="1"/>
</dbReference>
<dbReference type="InterPro" id="IPR003142">
    <property type="entry name" value="BPL_C"/>
</dbReference>
<dbReference type="Pfam" id="PF03099">
    <property type="entry name" value="BPL_LplA_LipB"/>
    <property type="match status" value="1"/>
</dbReference>
<comment type="caution">
    <text evidence="5">The sequence shown here is derived from an EMBL/GenBank/DDBJ whole genome shotgun (WGS) entry which is preliminary data.</text>
</comment>
<dbReference type="Gene3D" id="3.30.930.10">
    <property type="entry name" value="Bira Bifunctional Protein, Domain 2"/>
    <property type="match status" value="1"/>
</dbReference>
<organism evidence="5 6">
    <name type="scientific">Corynebacterium zhongnanshanii</name>
    <dbReference type="NCBI Taxonomy" id="2768834"/>
    <lineage>
        <taxon>Bacteria</taxon>
        <taxon>Bacillati</taxon>
        <taxon>Actinomycetota</taxon>
        <taxon>Actinomycetes</taxon>
        <taxon>Mycobacteriales</taxon>
        <taxon>Corynebacteriaceae</taxon>
        <taxon>Corynebacterium</taxon>
    </lineage>
</organism>
<dbReference type="PANTHER" id="PTHR12835">
    <property type="entry name" value="BIOTIN PROTEIN LIGASE"/>
    <property type="match status" value="1"/>
</dbReference>
<dbReference type="InterPro" id="IPR045864">
    <property type="entry name" value="aa-tRNA-synth_II/BPL/LPL"/>
</dbReference>
<evidence type="ECO:0000256" key="2">
    <source>
        <dbReference type="ARBA" id="ARBA00023267"/>
    </source>
</evidence>
<evidence type="ECO:0000256" key="1">
    <source>
        <dbReference type="ARBA" id="ARBA00022598"/>
    </source>
</evidence>
<protein>
    <recommendedName>
        <fullName evidence="3">biotin--[biotin carboxyl-carrier protein] ligase</fullName>
        <ecNumber evidence="3">6.3.4.15</ecNumber>
    </recommendedName>
</protein>
<dbReference type="EMBL" id="WBZJ01000001">
    <property type="protein sequence ID" value="KAB3522950.1"/>
    <property type="molecule type" value="Genomic_DNA"/>
</dbReference>
<dbReference type="PROSITE" id="PS51733">
    <property type="entry name" value="BPL_LPL_CATALYTIC"/>
    <property type="match status" value="1"/>
</dbReference>
<keyword evidence="1 5" id="KW-0436">Ligase</keyword>
<dbReference type="EC" id="6.3.4.15" evidence="3"/>
<keyword evidence="2" id="KW-0092">Biotin</keyword>
<evidence type="ECO:0000313" key="5">
    <source>
        <dbReference type="EMBL" id="KAB3522950.1"/>
    </source>
</evidence>
<sequence length="262" mass="27553">MSTPMNRTPLNADSLSRRLAAAGYAHVDVVQSTGSTNSDMVRANPPHLSVVLAEEQTAGKGRLGRQWVSPAYSQVICTVVVELAGVKPASLGLVPLLTANALATAVNEDVATAVKWPNDLLVHGRKLAGILVEAIQITPTPKLAIGFGLNYDLERPELPVEHATSYTLEGGNRSREDLIVALLTQLLEAVQRFMTMGGAPATVLPRYRQLSATLGTQVRALLPGGDVLEGTAVDIADDGSLTITTPSGHATVSAGDVEHLRS</sequence>
<dbReference type="RefSeq" id="WP_151843789.1">
    <property type="nucleotide sequence ID" value="NZ_WBZJ01000001.1"/>
</dbReference>
<evidence type="ECO:0000259" key="4">
    <source>
        <dbReference type="PROSITE" id="PS51733"/>
    </source>
</evidence>
<dbReference type="SUPFAM" id="SSF55681">
    <property type="entry name" value="Class II aaRS and biotin synthetases"/>
    <property type="match status" value="1"/>
</dbReference>
<accession>A0ABQ6VF83</accession>
<dbReference type="Proteomes" id="UP000436181">
    <property type="component" value="Unassembled WGS sequence"/>
</dbReference>
<reference evidence="5 6" key="1">
    <citation type="submission" date="2019-10" db="EMBL/GenBank/DDBJ databases">
        <title>Corynebacterium sp novel species isolated from the respiratory tract of Marmot.</title>
        <authorList>
            <person name="Zhang G."/>
        </authorList>
    </citation>
    <scope>NUCLEOTIDE SEQUENCE [LARGE SCALE GENOMIC DNA]</scope>
    <source>
        <strain evidence="5 6">336</strain>
    </source>
</reference>
<gene>
    <name evidence="5" type="ORF">F8377_01935</name>
</gene>
<dbReference type="PANTHER" id="PTHR12835:SF5">
    <property type="entry name" value="BIOTIN--PROTEIN LIGASE"/>
    <property type="match status" value="1"/>
</dbReference>
<dbReference type="CDD" id="cd16442">
    <property type="entry name" value="BPL"/>
    <property type="match status" value="1"/>
</dbReference>
<dbReference type="Pfam" id="PF02237">
    <property type="entry name" value="BPL_C"/>
    <property type="match status" value="1"/>
</dbReference>
<keyword evidence="6" id="KW-1185">Reference proteome</keyword>
<name>A0ABQ6VF83_9CORY</name>
<feature type="domain" description="BPL/LPL catalytic" evidence="4">
    <location>
        <begin position="9"/>
        <end position="194"/>
    </location>
</feature>
<evidence type="ECO:0000256" key="3">
    <source>
        <dbReference type="ARBA" id="ARBA00024227"/>
    </source>
</evidence>